<sequence length="361" mass="42748">MSLNRRGCIAHQKFINLFHNINIHSNTHTNGINTKQFHTNHLFNQWQNRHKKHVFSNHLGISYDVLYCDNAPDYYYKYNNRSMYRKRLDNFQAQHQLQKDSPNKPPPADNITDKLHHARQHRFLFLCSQYINKLIQHLKYHKRSPLHTLKDYGFQIPHAATTLLSIDNTTPVTEVIETITSPTNDIPIPSEEGMTWHPKLGILIEDALFPYAPTDPIYKTKNCRKRGKDPLLPFSEMLALNENAKLWNTSEYRYQFREDKVKCLTRFQNHYHASINNLIDRHDNLNDKLNKGIKKGKMTKQLQQLEQELAQFNIDYNSTLDPVQLYKRYEGETSDDAKKLEQRPHKRTTHHHIDSHLNHDK</sequence>
<organism evidence="4 5">
    <name type="scientific">Rhizophagus irregularis</name>
    <dbReference type="NCBI Taxonomy" id="588596"/>
    <lineage>
        <taxon>Eukaryota</taxon>
        <taxon>Fungi</taxon>
        <taxon>Fungi incertae sedis</taxon>
        <taxon>Mucoromycota</taxon>
        <taxon>Glomeromycotina</taxon>
        <taxon>Glomeromycetes</taxon>
        <taxon>Glomerales</taxon>
        <taxon>Glomeraceae</taxon>
        <taxon>Rhizophagus</taxon>
    </lineage>
</organism>
<feature type="compositionally biased region" description="Basic and acidic residues" evidence="2">
    <location>
        <begin position="351"/>
        <end position="361"/>
    </location>
</feature>
<dbReference type="VEuPathDB" id="FungiDB:RhiirFUN_000028"/>
<dbReference type="AlphaFoldDB" id="A0A2N1NI41"/>
<dbReference type="InterPro" id="IPR058524">
    <property type="entry name" value="DUF8211"/>
</dbReference>
<reference evidence="4 5" key="2">
    <citation type="submission" date="2017-10" db="EMBL/GenBank/DDBJ databases">
        <title>Extensive intraspecific genome diversity in a model arbuscular mycorrhizal fungus.</title>
        <authorList>
            <person name="Chen E.C.H."/>
            <person name="Morin E."/>
            <person name="Baudet D."/>
            <person name="Noel J."/>
            <person name="Ndikumana S."/>
            <person name="Charron P."/>
            <person name="St-Onge C."/>
            <person name="Giorgi J."/>
            <person name="Grigoriev I.V."/>
            <person name="Roux C."/>
            <person name="Martin F.M."/>
            <person name="Corradi N."/>
        </authorList>
    </citation>
    <scope>NUCLEOTIDE SEQUENCE [LARGE SCALE GENOMIC DNA]</scope>
    <source>
        <strain evidence="4 5">C2</strain>
    </source>
</reference>
<accession>A0A2N1NI41</accession>
<feature type="domain" description="DUF8211" evidence="3">
    <location>
        <begin position="38"/>
        <end position="98"/>
    </location>
</feature>
<feature type="region of interest" description="Disordered" evidence="2">
    <location>
        <begin position="93"/>
        <end position="112"/>
    </location>
</feature>
<dbReference type="VEuPathDB" id="FungiDB:RhiirFUN_000027"/>
<evidence type="ECO:0000313" key="4">
    <source>
        <dbReference type="EMBL" id="PKK73587.1"/>
    </source>
</evidence>
<dbReference type="VEuPathDB" id="FungiDB:RhiirA1_462660"/>
<evidence type="ECO:0000256" key="2">
    <source>
        <dbReference type="SAM" id="MobiDB-lite"/>
    </source>
</evidence>
<feature type="domain" description="DUF8211" evidence="3">
    <location>
        <begin position="103"/>
        <end position="156"/>
    </location>
</feature>
<feature type="coiled-coil region" evidence="1">
    <location>
        <begin position="275"/>
        <end position="315"/>
    </location>
</feature>
<evidence type="ECO:0000313" key="5">
    <source>
        <dbReference type="Proteomes" id="UP000233469"/>
    </source>
</evidence>
<feature type="region of interest" description="Disordered" evidence="2">
    <location>
        <begin position="333"/>
        <end position="361"/>
    </location>
</feature>
<gene>
    <name evidence="4" type="ORF">RhiirC2_775830</name>
</gene>
<evidence type="ECO:0000256" key="1">
    <source>
        <dbReference type="SAM" id="Coils"/>
    </source>
</evidence>
<protein>
    <recommendedName>
        <fullName evidence="3">DUF8211 domain-containing protein</fullName>
    </recommendedName>
</protein>
<reference evidence="4 5" key="1">
    <citation type="submission" date="2016-04" db="EMBL/GenBank/DDBJ databases">
        <title>Genome analyses suggest a sexual origin of heterokaryosis in a supposedly ancient asexual fungus.</title>
        <authorList>
            <person name="Ropars J."/>
            <person name="Sedzielewska K."/>
            <person name="Noel J."/>
            <person name="Charron P."/>
            <person name="Farinelli L."/>
            <person name="Marton T."/>
            <person name="Kruger M."/>
            <person name="Pelin A."/>
            <person name="Brachmann A."/>
            <person name="Corradi N."/>
        </authorList>
    </citation>
    <scope>NUCLEOTIDE SEQUENCE [LARGE SCALE GENOMIC DNA]</scope>
    <source>
        <strain evidence="4 5">C2</strain>
    </source>
</reference>
<evidence type="ECO:0000259" key="3">
    <source>
        <dbReference type="Pfam" id="PF26638"/>
    </source>
</evidence>
<comment type="caution">
    <text evidence="4">The sequence shown here is derived from an EMBL/GenBank/DDBJ whole genome shotgun (WGS) entry which is preliminary data.</text>
</comment>
<feature type="compositionally biased region" description="Basic and acidic residues" evidence="2">
    <location>
        <begin position="333"/>
        <end position="343"/>
    </location>
</feature>
<dbReference type="EMBL" id="LLXL01000360">
    <property type="protein sequence ID" value="PKK73587.1"/>
    <property type="molecule type" value="Genomic_DNA"/>
</dbReference>
<keyword evidence="1" id="KW-0175">Coiled coil</keyword>
<name>A0A2N1NI41_9GLOM</name>
<dbReference type="VEuPathDB" id="FungiDB:FUN_017733"/>
<dbReference type="Pfam" id="PF26638">
    <property type="entry name" value="DUF8211"/>
    <property type="match status" value="2"/>
</dbReference>
<proteinExistence type="predicted"/>
<dbReference type="Proteomes" id="UP000233469">
    <property type="component" value="Unassembled WGS sequence"/>
</dbReference>